<dbReference type="RefSeq" id="WP_198123920.1">
    <property type="nucleotide sequence ID" value="NZ_JAECZC010000008.1"/>
</dbReference>
<proteinExistence type="predicted"/>
<name>A0A8J7HT02_9NOST</name>
<dbReference type="CDD" id="cd06257">
    <property type="entry name" value="DnaJ"/>
    <property type="match status" value="1"/>
</dbReference>
<organism evidence="2 3">
    <name type="scientific">Amazonocrinis nigriterrae CENA67</name>
    <dbReference type="NCBI Taxonomy" id="2794033"/>
    <lineage>
        <taxon>Bacteria</taxon>
        <taxon>Bacillati</taxon>
        <taxon>Cyanobacteriota</taxon>
        <taxon>Cyanophyceae</taxon>
        <taxon>Nostocales</taxon>
        <taxon>Nostocaceae</taxon>
        <taxon>Amazonocrinis</taxon>
        <taxon>Amazonocrinis nigriterrae</taxon>
    </lineage>
</organism>
<evidence type="ECO:0000259" key="1">
    <source>
        <dbReference type="PROSITE" id="PS50076"/>
    </source>
</evidence>
<evidence type="ECO:0000313" key="3">
    <source>
        <dbReference type="Proteomes" id="UP000632766"/>
    </source>
</evidence>
<comment type="caution">
    <text evidence="2">The sequence shown here is derived from an EMBL/GenBank/DDBJ whole genome shotgun (WGS) entry which is preliminary data.</text>
</comment>
<dbReference type="PRINTS" id="PR00625">
    <property type="entry name" value="JDOMAIN"/>
</dbReference>
<dbReference type="AlphaFoldDB" id="A0A8J7HT02"/>
<dbReference type="Proteomes" id="UP000632766">
    <property type="component" value="Unassembled WGS sequence"/>
</dbReference>
<dbReference type="InterPro" id="IPR036869">
    <property type="entry name" value="J_dom_sf"/>
</dbReference>
<dbReference type="InterPro" id="IPR050817">
    <property type="entry name" value="DjlA_DnaK_co-chaperone"/>
</dbReference>
<evidence type="ECO:0000313" key="2">
    <source>
        <dbReference type="EMBL" id="MBH8561924.1"/>
    </source>
</evidence>
<sequence>MNDISAYPLTWATIYPRTSQHKRQTARFEVGFSVARDDLLNELRLLGAKNLVISSNVPLRRDGLPYANFREPDDSGVAVYFQIKDKNYALCCDKWLKVKDNMRAIGLHIAAMRGMERWGVGSVEQAFAGYQALPPSIEKKWWQILGVDVRASDDEVRAAYRELAKKYHPDGGTSPNNDKMTEINAAYEQAKQAGYKCGNYNW</sequence>
<dbReference type="Pfam" id="PF00226">
    <property type="entry name" value="DnaJ"/>
    <property type="match status" value="1"/>
</dbReference>
<dbReference type="PROSITE" id="PS50076">
    <property type="entry name" value="DNAJ_2"/>
    <property type="match status" value="1"/>
</dbReference>
<dbReference type="PANTHER" id="PTHR24074">
    <property type="entry name" value="CO-CHAPERONE PROTEIN DJLA"/>
    <property type="match status" value="1"/>
</dbReference>
<feature type="domain" description="J" evidence="1">
    <location>
        <begin position="140"/>
        <end position="202"/>
    </location>
</feature>
<dbReference type="InterPro" id="IPR001623">
    <property type="entry name" value="DnaJ_domain"/>
</dbReference>
<accession>A0A8J7HT02</accession>
<gene>
    <name evidence="2" type="ORF">I8748_07005</name>
</gene>
<dbReference type="Gene3D" id="1.10.287.110">
    <property type="entry name" value="DnaJ domain"/>
    <property type="match status" value="1"/>
</dbReference>
<keyword evidence="3" id="KW-1185">Reference proteome</keyword>
<dbReference type="SMART" id="SM00271">
    <property type="entry name" value="DnaJ"/>
    <property type="match status" value="1"/>
</dbReference>
<reference evidence="2 3" key="1">
    <citation type="journal article" date="2021" name="Int. J. Syst. Evol. Microbiol.">
        <title>Amazonocrinis nigriterrae gen. nov., sp. nov., Atlanticothrix silvestris gen. nov., sp. nov. and Dendronalium phyllosphericum gen. nov., sp. nov., nostocacean cyanobacteria from Brazilian environments.</title>
        <authorList>
            <person name="Alvarenga D.O."/>
            <person name="Andreote A.P.D."/>
            <person name="Branco L.H.Z."/>
            <person name="Delbaje E."/>
            <person name="Cruz R.B."/>
            <person name="Varani A.M."/>
            <person name="Fiore M.F."/>
        </authorList>
    </citation>
    <scope>NUCLEOTIDE SEQUENCE [LARGE SCALE GENOMIC DNA]</scope>
    <source>
        <strain evidence="2 3">CENA67</strain>
    </source>
</reference>
<protein>
    <submittedName>
        <fullName evidence="2">J domain-containing protein</fullName>
    </submittedName>
</protein>
<dbReference type="SUPFAM" id="SSF46565">
    <property type="entry name" value="Chaperone J-domain"/>
    <property type="match status" value="1"/>
</dbReference>
<dbReference type="EMBL" id="JAECZC010000008">
    <property type="protein sequence ID" value="MBH8561924.1"/>
    <property type="molecule type" value="Genomic_DNA"/>
</dbReference>